<dbReference type="InterPro" id="IPR019496">
    <property type="entry name" value="NUFIP1_cons_dom"/>
</dbReference>
<reference evidence="3" key="1">
    <citation type="journal article" date="2023" name="Science">
        <title>Elucidation of the pathway for biosynthesis of saponin adjuvants from the soapbark tree.</title>
        <authorList>
            <person name="Reed J."/>
            <person name="Orme A."/>
            <person name="El-Demerdash A."/>
            <person name="Owen C."/>
            <person name="Martin L.B.B."/>
            <person name="Misra R.C."/>
            <person name="Kikuchi S."/>
            <person name="Rejzek M."/>
            <person name="Martin A.C."/>
            <person name="Harkess A."/>
            <person name="Leebens-Mack J."/>
            <person name="Louveau T."/>
            <person name="Stephenson M.J."/>
            <person name="Osbourn A."/>
        </authorList>
    </citation>
    <scope>NUCLEOTIDE SEQUENCE</scope>
    <source>
        <strain evidence="3">S10</strain>
    </source>
</reference>
<name>A0AAD7PBB4_QUISA</name>
<comment type="caution">
    <text evidence="3">The sequence shown here is derived from an EMBL/GenBank/DDBJ whole genome shotgun (WGS) entry which is preliminary data.</text>
</comment>
<feature type="compositionally biased region" description="Polar residues" evidence="1">
    <location>
        <begin position="304"/>
        <end position="330"/>
    </location>
</feature>
<proteinExistence type="predicted"/>
<dbReference type="InterPro" id="IPR039136">
    <property type="entry name" value="NUFIP1-like"/>
</dbReference>
<protein>
    <submittedName>
        <fullName evidence="3">Nuclear fragile X mental retardation-interacting protein 1, conserved domain protein</fullName>
    </submittedName>
</protein>
<organism evidence="3 4">
    <name type="scientific">Quillaja saponaria</name>
    <name type="common">Soap bark tree</name>
    <dbReference type="NCBI Taxonomy" id="32244"/>
    <lineage>
        <taxon>Eukaryota</taxon>
        <taxon>Viridiplantae</taxon>
        <taxon>Streptophyta</taxon>
        <taxon>Embryophyta</taxon>
        <taxon>Tracheophyta</taxon>
        <taxon>Spermatophyta</taxon>
        <taxon>Magnoliopsida</taxon>
        <taxon>eudicotyledons</taxon>
        <taxon>Gunneridae</taxon>
        <taxon>Pentapetalae</taxon>
        <taxon>rosids</taxon>
        <taxon>fabids</taxon>
        <taxon>Fabales</taxon>
        <taxon>Quillajaceae</taxon>
        <taxon>Quillaja</taxon>
    </lineage>
</organism>
<feature type="compositionally biased region" description="Acidic residues" evidence="1">
    <location>
        <begin position="634"/>
        <end position="644"/>
    </location>
</feature>
<feature type="compositionally biased region" description="Basic and acidic residues" evidence="1">
    <location>
        <begin position="489"/>
        <end position="499"/>
    </location>
</feature>
<feature type="domain" description="FMR1-interacting protein 1 conserved" evidence="2">
    <location>
        <begin position="364"/>
        <end position="406"/>
    </location>
</feature>
<dbReference type="Proteomes" id="UP001163823">
    <property type="component" value="Chromosome 12"/>
</dbReference>
<evidence type="ECO:0000256" key="1">
    <source>
        <dbReference type="SAM" id="MobiDB-lite"/>
    </source>
</evidence>
<dbReference type="GO" id="GO:0003723">
    <property type="term" value="F:RNA binding"/>
    <property type="evidence" value="ECO:0007669"/>
    <property type="project" value="InterPro"/>
</dbReference>
<feature type="region of interest" description="Disordered" evidence="1">
    <location>
        <begin position="386"/>
        <end position="411"/>
    </location>
</feature>
<feature type="region of interest" description="Disordered" evidence="1">
    <location>
        <begin position="257"/>
        <end position="330"/>
    </location>
</feature>
<evidence type="ECO:0000313" key="3">
    <source>
        <dbReference type="EMBL" id="KAJ7948942.1"/>
    </source>
</evidence>
<dbReference type="EMBL" id="JARAOO010000012">
    <property type="protein sequence ID" value="KAJ7948942.1"/>
    <property type="molecule type" value="Genomic_DNA"/>
</dbReference>
<gene>
    <name evidence="3" type="ORF">O6P43_029351</name>
</gene>
<dbReference type="Pfam" id="PF10453">
    <property type="entry name" value="NUFIP1"/>
    <property type="match status" value="1"/>
</dbReference>
<dbReference type="GO" id="GO:0000492">
    <property type="term" value="P:box C/D snoRNP assembly"/>
    <property type="evidence" value="ECO:0007669"/>
    <property type="project" value="TreeGrafter"/>
</dbReference>
<dbReference type="GO" id="GO:0005634">
    <property type="term" value="C:nucleus"/>
    <property type="evidence" value="ECO:0007669"/>
    <property type="project" value="TreeGrafter"/>
</dbReference>
<keyword evidence="4" id="KW-1185">Reference proteome</keyword>
<feature type="region of interest" description="Disordered" evidence="1">
    <location>
        <begin position="444"/>
        <end position="500"/>
    </location>
</feature>
<feature type="compositionally biased region" description="Basic and acidic residues" evidence="1">
    <location>
        <begin position="398"/>
        <end position="411"/>
    </location>
</feature>
<dbReference type="AlphaFoldDB" id="A0AAD7PBB4"/>
<evidence type="ECO:0000313" key="4">
    <source>
        <dbReference type="Proteomes" id="UP001163823"/>
    </source>
</evidence>
<feature type="compositionally biased region" description="Polar residues" evidence="1">
    <location>
        <begin position="257"/>
        <end position="274"/>
    </location>
</feature>
<evidence type="ECO:0000259" key="2">
    <source>
        <dbReference type="Pfam" id="PF10453"/>
    </source>
</evidence>
<dbReference type="PANTHER" id="PTHR13309">
    <property type="entry name" value="NUCLEAR FRAGILE X MENTAL RETARDATION PROTEIN INTERACTING PROTEIN 1"/>
    <property type="match status" value="1"/>
</dbReference>
<feature type="compositionally biased region" description="Basic and acidic residues" evidence="1">
    <location>
        <begin position="468"/>
        <end position="480"/>
    </location>
</feature>
<dbReference type="KEGG" id="qsa:O6P43_029351"/>
<feature type="compositionally biased region" description="Low complexity" evidence="1">
    <location>
        <begin position="289"/>
        <end position="303"/>
    </location>
</feature>
<dbReference type="PANTHER" id="PTHR13309:SF0">
    <property type="entry name" value="FMR1-INTERACTING PROTEIN NUFIP1"/>
    <property type="match status" value="1"/>
</dbReference>
<accession>A0AAD7PBB4</accession>
<sequence>MSNTSSISQTGFINAPNQFLPLQNNNPGMSHLGSVGTSNMVQTSMNTQPQLGASNHQNPMPFMPNMPPSIPQAALMNANNNILALLNYQLGMPHMSSFAPTSQMGQFNVGLGPQNSVNYMNYISTLPFHGQITQNAAQMNLPQPMGQLLAQNFSNVPQQHNLNMNMPKGQFCAPSPFQNINQNVPMGVPNPSQGVTYGLPHPLFGVPNQLPQPMVPQNPNFSLYPQLGLVNCNQFRQQVNQNQKNLVPPKVDTNVLSPSPVASQQLQGNNSAPCNYNPKPFDFTNSQGNPINNSRINIANSNRKGSPSKNFTNKQNRGVFQGGSQKSKFQNMNNAKRKFGFPKEQKGKGLTIGRAEKLDPVSSNQVKELKRPSSVIYTEQEIQQWREARRKNHPSKANSEHNDNLKDPELDREARIRREQLKEILAKQAELGVEVAEIPSCYLSDSQKQASRRQEDRKHMSKKGRFQNKFDKRGRYDKRDRFAKKQKLSRKDVSNDHTLNKRSPTLLQKLLSADIKKDKSCLLQVFRFMTMNSFFEDWPDKQLKYPSVVVKDIDHKGDAENKYMQSGKDVSECGNKIMLKNSADGDSSNIHKNVGKDEDEDDNDNNGSDEQIAQDRGSSYFIKTECSSGNQIQEPDEEEGEIID</sequence>
<feature type="region of interest" description="Disordered" evidence="1">
    <location>
        <begin position="579"/>
        <end position="644"/>
    </location>
</feature>